<reference evidence="3 4" key="1">
    <citation type="submission" date="2015-10" db="EMBL/GenBank/DDBJ databases">
        <title>Full genome of DAOMC 229536 Phialocephala scopiformis, a fungal endophyte of spruce producing the potent anti-insectan compound rugulosin.</title>
        <authorList>
            <consortium name="DOE Joint Genome Institute"/>
            <person name="Walker A.K."/>
            <person name="Frasz S.L."/>
            <person name="Seifert K.A."/>
            <person name="Miller J.D."/>
            <person name="Mondo S.J."/>
            <person name="Labutti K."/>
            <person name="Lipzen A."/>
            <person name="Dockter R."/>
            <person name="Kennedy M."/>
            <person name="Grigoriev I.V."/>
            <person name="Spatafora J.W."/>
        </authorList>
    </citation>
    <scope>NUCLEOTIDE SEQUENCE [LARGE SCALE GENOMIC DNA]</scope>
    <source>
        <strain evidence="3 4">CBS 120377</strain>
    </source>
</reference>
<evidence type="ECO:0000256" key="1">
    <source>
        <dbReference type="SAM" id="MobiDB-lite"/>
    </source>
</evidence>
<name>A0A194XS05_MOLSC</name>
<dbReference type="RefSeq" id="XP_018077281.1">
    <property type="nucleotide sequence ID" value="XM_018206660.1"/>
</dbReference>
<dbReference type="InterPro" id="IPR021514">
    <property type="entry name" value="DUF3176"/>
</dbReference>
<feature type="transmembrane region" description="Helical" evidence="2">
    <location>
        <begin position="81"/>
        <end position="102"/>
    </location>
</feature>
<proteinExistence type="predicted"/>
<dbReference type="KEGG" id="psco:LY89DRAFT_314228"/>
<sequence length="623" mass="67514">MDRPPAGGEISPEFTPSPSQYSSIQQPPPKFEQERLVTRKPVPSLGKTHYEQVNPVPDSWQGFPDEKGFQWLPGLWTHVPIPGMLAVIGALICIAGTVAVLVRSDGMPVTDWTLSPTVYIALMTTGTNMLLRFAFHEGNKIAWWYRAIQGGTLRDLHTRWESGDGFWGALGAGRNFNLVSLASLAATFIVIDQPLIQRASTIVPAQFSRLTNVTATIAPEIPYGYTGAQYGRGSYQQVMTQPMISAFNDYNTQASITTGFAGCSDTCTGFVDAGGLAAECTTISGPIAYLQSPKTNASNDILDSAFLAQSPFNVNFTLVPQMSETNASYILMMVSYTTDAHSSNCGGTLIQRSCKLQSATLRYPITLKNSTLELGNITTDATIQSFQPAGNNSISIDGGSDYDRWTLGGLYLAATSLFQANATYQWIGALGNMLTLPDTLSNQFLETPIGNDTLYGLGLPAVCSSNWTDPTSHILSALNQIAFRVSINAAGFPFRNTTSPPSPQILTMQEVRTINVFQSVYRFLAASTVLTVVCVALVLPTFIGWWELGRSVTLNPLELAKAFDAPLLSGPGSNAPLHELVQTMGMRNVRYGEVEGRGQLSRRELKLADPQELVRPSPGVVYE</sequence>
<accession>A0A194XS05</accession>
<protein>
    <submittedName>
        <fullName evidence="3">Uncharacterized protein</fullName>
    </submittedName>
</protein>
<dbReference type="PANTHER" id="PTHR37576:SF2">
    <property type="entry name" value="DEFECT AT LOW TEMPERATURE PROTEIN 1"/>
    <property type="match status" value="1"/>
</dbReference>
<dbReference type="Pfam" id="PF11374">
    <property type="entry name" value="DUF3176"/>
    <property type="match status" value="1"/>
</dbReference>
<dbReference type="OrthoDB" id="5357734at2759"/>
<dbReference type="Proteomes" id="UP000070700">
    <property type="component" value="Unassembled WGS sequence"/>
</dbReference>
<feature type="transmembrane region" description="Helical" evidence="2">
    <location>
        <begin position="523"/>
        <end position="546"/>
    </location>
</feature>
<keyword evidence="2" id="KW-1133">Transmembrane helix</keyword>
<feature type="region of interest" description="Disordered" evidence="1">
    <location>
        <begin position="1"/>
        <end position="34"/>
    </location>
</feature>
<dbReference type="AlphaFoldDB" id="A0A194XS05"/>
<gene>
    <name evidence="3" type="ORF">LY89DRAFT_314228</name>
</gene>
<dbReference type="STRING" id="149040.A0A194XS05"/>
<keyword evidence="2" id="KW-0812">Transmembrane</keyword>
<evidence type="ECO:0000256" key="2">
    <source>
        <dbReference type="SAM" id="Phobius"/>
    </source>
</evidence>
<evidence type="ECO:0000313" key="4">
    <source>
        <dbReference type="Proteomes" id="UP000070700"/>
    </source>
</evidence>
<feature type="transmembrane region" description="Helical" evidence="2">
    <location>
        <begin position="114"/>
        <end position="135"/>
    </location>
</feature>
<dbReference type="GeneID" id="28816386"/>
<dbReference type="EMBL" id="KQ947406">
    <property type="protein sequence ID" value="KUJ22926.1"/>
    <property type="molecule type" value="Genomic_DNA"/>
</dbReference>
<dbReference type="InParanoid" id="A0A194XS05"/>
<dbReference type="PANTHER" id="PTHR37576">
    <property type="entry name" value="DEFECT AT LOW TEMPERATURE PROTEIN 1"/>
    <property type="match status" value="1"/>
</dbReference>
<keyword evidence="4" id="KW-1185">Reference proteome</keyword>
<organism evidence="3 4">
    <name type="scientific">Mollisia scopiformis</name>
    <name type="common">Conifer needle endophyte fungus</name>
    <name type="synonym">Phialocephala scopiformis</name>
    <dbReference type="NCBI Taxonomy" id="149040"/>
    <lineage>
        <taxon>Eukaryota</taxon>
        <taxon>Fungi</taxon>
        <taxon>Dikarya</taxon>
        <taxon>Ascomycota</taxon>
        <taxon>Pezizomycotina</taxon>
        <taxon>Leotiomycetes</taxon>
        <taxon>Helotiales</taxon>
        <taxon>Mollisiaceae</taxon>
        <taxon>Mollisia</taxon>
    </lineage>
</organism>
<feature type="compositionally biased region" description="Low complexity" evidence="1">
    <location>
        <begin position="16"/>
        <end position="25"/>
    </location>
</feature>
<evidence type="ECO:0000313" key="3">
    <source>
        <dbReference type="EMBL" id="KUJ22926.1"/>
    </source>
</evidence>
<keyword evidence="2" id="KW-0472">Membrane</keyword>